<sequence>MSSTYSGMLDSLSVTDRRLLADALGALLRERSCALQIAVEVASTKGHRTPSVDDFGLPNILRMTRLFTQPEPTLDLREA</sequence>
<organism evidence="1 2">
    <name type="scientific">Caballeronia catudaia</name>
    <dbReference type="NCBI Taxonomy" id="1777136"/>
    <lineage>
        <taxon>Bacteria</taxon>
        <taxon>Pseudomonadati</taxon>
        <taxon>Pseudomonadota</taxon>
        <taxon>Betaproteobacteria</taxon>
        <taxon>Burkholderiales</taxon>
        <taxon>Burkholderiaceae</taxon>
        <taxon>Caballeronia</taxon>
    </lineage>
</organism>
<evidence type="ECO:0000313" key="2">
    <source>
        <dbReference type="Proteomes" id="UP000054870"/>
    </source>
</evidence>
<proteinExistence type="predicted"/>
<name>A0A158B892_9BURK</name>
<accession>A0A158B892</accession>
<dbReference type="RefSeq" id="WP_087086638.1">
    <property type="nucleotide sequence ID" value="NZ_FCOF02000012.1"/>
</dbReference>
<keyword evidence="2" id="KW-1185">Reference proteome</keyword>
<protein>
    <submittedName>
        <fullName evidence="1">Uncharacterized protein</fullName>
    </submittedName>
</protein>
<comment type="caution">
    <text evidence="1">The sequence shown here is derived from an EMBL/GenBank/DDBJ whole genome shotgun (WGS) entry which is preliminary data.</text>
</comment>
<evidence type="ECO:0000313" key="1">
    <source>
        <dbReference type="EMBL" id="SAK66239.1"/>
    </source>
</evidence>
<reference evidence="1" key="1">
    <citation type="submission" date="2016-01" db="EMBL/GenBank/DDBJ databases">
        <authorList>
            <person name="Peeters C."/>
        </authorList>
    </citation>
    <scope>NUCLEOTIDE SEQUENCE [LARGE SCALE GENOMIC DNA]</scope>
    <source>
        <strain evidence="1">LMG 29318</strain>
    </source>
</reference>
<dbReference type="EMBL" id="FCOF02000012">
    <property type="protein sequence ID" value="SAK66239.1"/>
    <property type="molecule type" value="Genomic_DNA"/>
</dbReference>
<dbReference type="AlphaFoldDB" id="A0A158B892"/>
<dbReference type="OrthoDB" id="9107980at2"/>
<dbReference type="Proteomes" id="UP000054870">
    <property type="component" value="Unassembled WGS sequence"/>
</dbReference>
<gene>
    <name evidence="1" type="ORF">AWB75_03098</name>
</gene>